<gene>
    <name evidence="1" type="ORF">IV36_GL001264</name>
</gene>
<dbReference type="AlphaFoldDB" id="A0A0R2FEI1"/>
<proteinExistence type="predicted"/>
<reference evidence="1 2" key="1">
    <citation type="journal article" date="2015" name="Genome Announc.">
        <title>Expanding the biotechnology potential of lactobacilli through comparative genomics of 213 strains and associated genera.</title>
        <authorList>
            <person name="Sun Z."/>
            <person name="Harris H.M."/>
            <person name="McCann A."/>
            <person name="Guo C."/>
            <person name="Argimon S."/>
            <person name="Zhang W."/>
            <person name="Yang X."/>
            <person name="Jeffery I.B."/>
            <person name="Cooney J.C."/>
            <person name="Kagawa T.F."/>
            <person name="Liu W."/>
            <person name="Song Y."/>
            <person name="Salvetti E."/>
            <person name="Wrobel A."/>
            <person name="Rasinkangas P."/>
            <person name="Parkhill J."/>
            <person name="Rea M.C."/>
            <person name="O'Sullivan O."/>
            <person name="Ritari J."/>
            <person name="Douillard F.P."/>
            <person name="Paul Ross R."/>
            <person name="Yang R."/>
            <person name="Briner A.E."/>
            <person name="Felis G.E."/>
            <person name="de Vos W.M."/>
            <person name="Barrangou R."/>
            <person name="Klaenhammer T.R."/>
            <person name="Caufield P.W."/>
            <person name="Cui Y."/>
            <person name="Zhang H."/>
            <person name="O'Toole P.W."/>
        </authorList>
    </citation>
    <scope>NUCLEOTIDE SEQUENCE [LARGE SCALE GENOMIC DNA]</scope>
    <source>
        <strain evidence="1 2">ATCC 27304</strain>
    </source>
</reference>
<dbReference type="GO" id="GO:0016740">
    <property type="term" value="F:transferase activity"/>
    <property type="evidence" value="ECO:0007669"/>
    <property type="project" value="UniProtKB-KW"/>
</dbReference>
<evidence type="ECO:0000313" key="1">
    <source>
        <dbReference type="EMBL" id="KRN27009.1"/>
    </source>
</evidence>
<dbReference type="Pfam" id="PF05014">
    <property type="entry name" value="Nuc_deoxyrib_tr"/>
    <property type="match status" value="1"/>
</dbReference>
<keyword evidence="1" id="KW-0808">Transferase</keyword>
<comment type="caution">
    <text evidence="1">The sequence shown here is derived from an EMBL/GenBank/DDBJ whole genome shotgun (WGS) entry which is preliminary data.</text>
</comment>
<dbReference type="Proteomes" id="UP000051727">
    <property type="component" value="Unassembled WGS sequence"/>
</dbReference>
<dbReference type="STRING" id="1618.IV36_GL001264"/>
<dbReference type="EMBL" id="JQAR01000029">
    <property type="protein sequence ID" value="KRN27009.1"/>
    <property type="molecule type" value="Genomic_DNA"/>
</dbReference>
<evidence type="ECO:0000313" key="2">
    <source>
        <dbReference type="Proteomes" id="UP000051727"/>
    </source>
</evidence>
<dbReference type="InterPro" id="IPR007710">
    <property type="entry name" value="Nucleoside_deoxyribTrfase"/>
</dbReference>
<name>A0A0R2FEI1_9LACO</name>
<accession>A0A0R2FEI1</accession>
<dbReference type="Gene3D" id="3.40.50.450">
    <property type="match status" value="1"/>
</dbReference>
<dbReference type="SUPFAM" id="SSF52309">
    <property type="entry name" value="N-(deoxy)ribosyltransferase-like"/>
    <property type="match status" value="1"/>
</dbReference>
<sequence>MAKTVYFGAGWFTPAQKKSYDIALESLKVNPSVDMEHSYVPLEHQYKNIRVDEHPEYLHDKEWAIATFNGDIVGIKSSDVVLFTYLPLQEDIGCGVELGYAKAINKFIVVAVPDEEWGKPINLMTFGTADIFIKLSELKNYDFTKPSFNYYEGAVY</sequence>
<dbReference type="OrthoDB" id="2313111at2"/>
<protein>
    <submittedName>
        <fullName evidence="1">Nucleoside deoxyribosyltransferase</fullName>
    </submittedName>
</protein>
<dbReference type="RefSeq" id="WP_056992220.1">
    <property type="nucleotide sequence ID" value="NZ_JATAAJ010000003.1"/>
</dbReference>
<dbReference type="PATRIC" id="fig|1618.3.peg.1280"/>
<organism evidence="1 2">
    <name type="scientific">Liquorilactobacillus mali</name>
    <dbReference type="NCBI Taxonomy" id="1618"/>
    <lineage>
        <taxon>Bacteria</taxon>
        <taxon>Bacillati</taxon>
        <taxon>Bacillota</taxon>
        <taxon>Bacilli</taxon>
        <taxon>Lactobacillales</taxon>
        <taxon>Lactobacillaceae</taxon>
        <taxon>Liquorilactobacillus</taxon>
    </lineage>
</organism>